<dbReference type="HAMAP" id="MF_00518">
    <property type="entry name" value="Deacylase_Dtd"/>
    <property type="match status" value="1"/>
</dbReference>
<dbReference type="GO" id="GO:0043908">
    <property type="term" value="F:Ser(Gly)-tRNA(Ala) hydrolase activity"/>
    <property type="evidence" value="ECO:0007669"/>
    <property type="project" value="UniProtKB-UniRule"/>
</dbReference>
<comment type="subcellular location">
    <subcellularLocation>
        <location evidence="2">Cytoplasm</location>
    </subcellularLocation>
</comment>
<dbReference type="InterPro" id="IPR023509">
    <property type="entry name" value="DTD-like_sf"/>
</dbReference>
<comment type="catalytic activity">
    <reaction evidence="2">
        <text>a D-aminoacyl-tRNA + H2O = a tRNA + a D-alpha-amino acid + H(+)</text>
        <dbReference type="Rhea" id="RHEA:13953"/>
        <dbReference type="Rhea" id="RHEA-COMP:10123"/>
        <dbReference type="Rhea" id="RHEA-COMP:10124"/>
        <dbReference type="ChEBI" id="CHEBI:15377"/>
        <dbReference type="ChEBI" id="CHEBI:15378"/>
        <dbReference type="ChEBI" id="CHEBI:59871"/>
        <dbReference type="ChEBI" id="CHEBI:78442"/>
        <dbReference type="ChEBI" id="CHEBI:79333"/>
        <dbReference type="EC" id="3.1.1.96"/>
    </reaction>
</comment>
<evidence type="ECO:0000313" key="3">
    <source>
        <dbReference type="EMBL" id="QKD79105.1"/>
    </source>
</evidence>
<dbReference type="SUPFAM" id="SSF69500">
    <property type="entry name" value="DTD-like"/>
    <property type="match status" value="1"/>
</dbReference>
<proteinExistence type="inferred from homology"/>
<dbReference type="RefSeq" id="WP_159523700.1">
    <property type="nucleotide sequence ID" value="NZ_CP053642.1"/>
</dbReference>
<evidence type="ECO:0000256" key="2">
    <source>
        <dbReference type="HAMAP-Rule" id="MF_00518"/>
    </source>
</evidence>
<dbReference type="Gene3D" id="3.50.80.10">
    <property type="entry name" value="D-tyrosyl-tRNA(Tyr) deacylase"/>
    <property type="match status" value="1"/>
</dbReference>
<keyword evidence="2" id="KW-0963">Cytoplasm</keyword>
<organism evidence="3 4">
    <name type="scientific">Actinomyces marmotae</name>
    <dbReference type="NCBI Taxonomy" id="2737173"/>
    <lineage>
        <taxon>Bacteria</taxon>
        <taxon>Bacillati</taxon>
        <taxon>Actinomycetota</taxon>
        <taxon>Actinomycetes</taxon>
        <taxon>Actinomycetales</taxon>
        <taxon>Actinomycetaceae</taxon>
        <taxon>Actinomyces</taxon>
    </lineage>
</organism>
<dbReference type="GO" id="GO:0000049">
    <property type="term" value="F:tRNA binding"/>
    <property type="evidence" value="ECO:0007669"/>
    <property type="project" value="UniProtKB-UniRule"/>
</dbReference>
<keyword evidence="2 3" id="KW-0378">Hydrolase</keyword>
<comment type="similarity">
    <text evidence="1 2">Belongs to the DTD family.</text>
</comment>
<dbReference type="GO" id="GO:0051500">
    <property type="term" value="F:D-tyrosyl-tRNA(Tyr) deacylase activity"/>
    <property type="evidence" value="ECO:0007669"/>
    <property type="project" value="TreeGrafter"/>
</dbReference>
<accession>A0A6M8B872</accession>
<evidence type="ECO:0000256" key="1">
    <source>
        <dbReference type="ARBA" id="ARBA00009673"/>
    </source>
</evidence>
<dbReference type="EC" id="3.1.1.96" evidence="2"/>
<comment type="function">
    <text evidence="2">An aminoacyl-tRNA editing enzyme that deacylates mischarged D-aminoacyl-tRNAs. Also deacylates mischarged glycyl-tRNA(Ala), protecting cells against glycine mischarging by AlaRS. Acts via tRNA-based rather than protein-based catalysis; rejects L-amino acids rather than detecting D-amino acids in the active site. By recycling D-aminoacyl-tRNA to D-amino acids and free tRNA molecules, this enzyme counteracts the toxicity associated with the formation of D-aminoacyl-tRNA entities in vivo and helps enforce protein L-homochirality.</text>
</comment>
<comment type="domain">
    <text evidence="2">A Gly-cisPro motif from one monomer fits into the active site of the other monomer to allow specific chiral rejection of L-amino acids.</text>
</comment>
<dbReference type="KEGG" id="amam:HPC72_01480"/>
<dbReference type="InterPro" id="IPR003732">
    <property type="entry name" value="Daa-tRNA_deacyls_DTD"/>
</dbReference>
<dbReference type="PANTHER" id="PTHR10472:SF5">
    <property type="entry name" value="D-AMINOACYL-TRNA DEACYLASE 1"/>
    <property type="match status" value="1"/>
</dbReference>
<comment type="catalytic activity">
    <reaction evidence="2">
        <text>glycyl-tRNA(Ala) + H2O = tRNA(Ala) + glycine + H(+)</text>
        <dbReference type="Rhea" id="RHEA:53744"/>
        <dbReference type="Rhea" id="RHEA-COMP:9657"/>
        <dbReference type="Rhea" id="RHEA-COMP:13640"/>
        <dbReference type="ChEBI" id="CHEBI:15377"/>
        <dbReference type="ChEBI" id="CHEBI:15378"/>
        <dbReference type="ChEBI" id="CHEBI:57305"/>
        <dbReference type="ChEBI" id="CHEBI:78442"/>
        <dbReference type="ChEBI" id="CHEBI:78522"/>
    </reaction>
</comment>
<keyword evidence="2" id="KW-0820">tRNA-binding</keyword>
<dbReference type="Proteomes" id="UP000504752">
    <property type="component" value="Chromosome"/>
</dbReference>
<sequence length="141" mass="14817">MRAVLQRVTRAAVRVDGDVVGEITRPGLMALVGATHDDGPAQVATIARKIADLRLLAGEHSVTEAGAPVLVVSQFTLYGDARKGRRPTWNAAAPGPVAEPLIDAVVADLRERGLEVATGRFGADMRIDMEADGPVTILVEA</sequence>
<dbReference type="EMBL" id="CP053642">
    <property type="protein sequence ID" value="QKD79105.1"/>
    <property type="molecule type" value="Genomic_DNA"/>
</dbReference>
<protein>
    <recommendedName>
        <fullName evidence="2">D-aminoacyl-tRNA deacylase</fullName>
        <shortName evidence="2">DTD</shortName>
        <ecNumber evidence="2">3.1.1.96</ecNumber>
    </recommendedName>
    <alternativeName>
        <fullName evidence="2">Gly-tRNA(Ala) deacylase</fullName>
        <ecNumber evidence="2">3.1.1.-</ecNumber>
    </alternativeName>
</protein>
<evidence type="ECO:0000313" key="4">
    <source>
        <dbReference type="Proteomes" id="UP000504752"/>
    </source>
</evidence>
<feature type="short sequence motif" description="Gly-cisPro motif, important for rejection of L-amino acids" evidence="2">
    <location>
        <begin position="133"/>
        <end position="134"/>
    </location>
</feature>
<name>A0A6M8B872_9ACTO</name>
<dbReference type="GO" id="GO:0019478">
    <property type="term" value="P:D-amino acid catabolic process"/>
    <property type="evidence" value="ECO:0007669"/>
    <property type="project" value="UniProtKB-UniRule"/>
</dbReference>
<gene>
    <name evidence="2" type="primary">dtd</name>
    <name evidence="3" type="ORF">HPC72_01480</name>
</gene>
<dbReference type="PANTHER" id="PTHR10472">
    <property type="entry name" value="D-TYROSYL-TRNA TYR DEACYLASE"/>
    <property type="match status" value="1"/>
</dbReference>
<dbReference type="GO" id="GO:0106026">
    <property type="term" value="F:Gly-tRNA(Ala) deacylase activity"/>
    <property type="evidence" value="ECO:0007669"/>
    <property type="project" value="UniProtKB-UniRule"/>
</dbReference>
<dbReference type="Pfam" id="PF02580">
    <property type="entry name" value="Tyr_Deacylase"/>
    <property type="match status" value="1"/>
</dbReference>
<dbReference type="AlphaFoldDB" id="A0A6M8B872"/>
<keyword evidence="4" id="KW-1185">Reference proteome</keyword>
<dbReference type="EC" id="3.1.1.-" evidence="2"/>
<dbReference type="NCBIfam" id="TIGR00256">
    <property type="entry name" value="D-aminoacyl-tRNA deacylase"/>
    <property type="match status" value="1"/>
</dbReference>
<dbReference type="GO" id="GO:0005737">
    <property type="term" value="C:cytoplasm"/>
    <property type="evidence" value="ECO:0007669"/>
    <property type="project" value="UniProtKB-SubCell"/>
</dbReference>
<keyword evidence="2" id="KW-0694">RNA-binding</keyword>
<comment type="subunit">
    <text evidence="2">Homodimer.</text>
</comment>
<reference evidence="3 4" key="1">
    <citation type="submission" date="2020-05" db="EMBL/GenBank/DDBJ databases">
        <title>Actinomyces sp. zg-325.</title>
        <authorList>
            <person name="Yang C."/>
        </authorList>
    </citation>
    <scope>NUCLEOTIDE SEQUENCE [LARGE SCALE GENOMIC DNA]</scope>
    <source>
        <strain evidence="4">zg-325</strain>
    </source>
</reference>